<sequence>MSHTVVAEIQKLIEEIQRLGTKNADGLWVVKFGVIVRDDRCADIFEGLVGTLRAAKKRGVVEYAGEMLLQGMSDQVDIVLKKLTVE</sequence>
<reference evidence="3 4" key="1">
    <citation type="submission" date="2023-09" db="EMBL/GenBank/DDBJ databases">
        <title>Pangenome analysis of Batrachochytrium dendrobatidis and related Chytrids.</title>
        <authorList>
            <person name="Yacoub M.N."/>
            <person name="Stajich J.E."/>
            <person name="James T.Y."/>
        </authorList>
    </citation>
    <scope>NUCLEOTIDE SEQUENCE [LARGE SCALE GENOMIC DNA]</scope>
    <source>
        <strain evidence="3 4">JEL0888</strain>
    </source>
</reference>
<dbReference type="InterPro" id="IPR044302">
    <property type="entry name" value="Costars"/>
</dbReference>
<feature type="domain" description="Costars" evidence="2">
    <location>
        <begin position="3"/>
        <end position="81"/>
    </location>
</feature>
<dbReference type="Pfam" id="PF14705">
    <property type="entry name" value="Costars"/>
    <property type="match status" value="1"/>
</dbReference>
<dbReference type="InterPro" id="IPR038095">
    <property type="entry name" value="Costars_sf"/>
</dbReference>
<evidence type="ECO:0000313" key="3">
    <source>
        <dbReference type="EMBL" id="KAL2918661.1"/>
    </source>
</evidence>
<dbReference type="Gene3D" id="1.10.10.1540">
    <property type="entry name" value="Costar domain"/>
    <property type="match status" value="1"/>
</dbReference>
<dbReference type="InterPro" id="IPR027817">
    <property type="entry name" value="Costars_dom"/>
</dbReference>
<gene>
    <name evidence="3" type="ORF">HK105_201495</name>
</gene>
<keyword evidence="4" id="KW-1185">Reference proteome</keyword>
<accession>A0ABR4NGS1</accession>
<dbReference type="PANTHER" id="PTHR46334">
    <property type="entry name" value="COSTARS FAMILY PROTEIN ABRACL"/>
    <property type="match status" value="1"/>
</dbReference>
<evidence type="ECO:0000256" key="1">
    <source>
        <dbReference type="ARBA" id="ARBA00006126"/>
    </source>
</evidence>
<comment type="similarity">
    <text evidence="1">Belongs to the costars family.</text>
</comment>
<protein>
    <recommendedName>
        <fullName evidence="2">Costars domain-containing protein</fullName>
    </recommendedName>
</protein>
<dbReference type="EMBL" id="JADGIZ020000005">
    <property type="protein sequence ID" value="KAL2918661.1"/>
    <property type="molecule type" value="Genomic_DNA"/>
</dbReference>
<organism evidence="3 4">
    <name type="scientific">Polyrhizophydium stewartii</name>
    <dbReference type="NCBI Taxonomy" id="2732419"/>
    <lineage>
        <taxon>Eukaryota</taxon>
        <taxon>Fungi</taxon>
        <taxon>Fungi incertae sedis</taxon>
        <taxon>Chytridiomycota</taxon>
        <taxon>Chytridiomycota incertae sedis</taxon>
        <taxon>Chytridiomycetes</taxon>
        <taxon>Rhizophydiales</taxon>
        <taxon>Rhizophydiales incertae sedis</taxon>
        <taxon>Polyrhizophydium</taxon>
    </lineage>
</organism>
<comment type="caution">
    <text evidence="3">The sequence shown here is derived from an EMBL/GenBank/DDBJ whole genome shotgun (WGS) entry which is preliminary data.</text>
</comment>
<evidence type="ECO:0000259" key="2">
    <source>
        <dbReference type="SMART" id="SM01283"/>
    </source>
</evidence>
<name>A0ABR4NGS1_9FUNG</name>
<dbReference type="SMART" id="SM01283">
    <property type="entry name" value="Costars"/>
    <property type="match status" value="1"/>
</dbReference>
<dbReference type="PANTHER" id="PTHR46334:SF1">
    <property type="entry name" value="COSTARS FAMILY PROTEIN ABRACL"/>
    <property type="match status" value="1"/>
</dbReference>
<proteinExistence type="inferred from homology"/>
<dbReference type="Proteomes" id="UP001527925">
    <property type="component" value="Unassembled WGS sequence"/>
</dbReference>
<evidence type="ECO:0000313" key="4">
    <source>
        <dbReference type="Proteomes" id="UP001527925"/>
    </source>
</evidence>